<dbReference type="Pfam" id="PF04542">
    <property type="entry name" value="Sigma70_r2"/>
    <property type="match status" value="1"/>
</dbReference>
<reference evidence="8" key="1">
    <citation type="journal article" date="2018" name="DNA Res.">
        <title>Multiple hybrid de novo genome assembly of finger millet, an orphan allotetraploid crop.</title>
        <authorList>
            <person name="Hatakeyama M."/>
            <person name="Aluri S."/>
            <person name="Balachadran M.T."/>
            <person name="Sivarajan S.R."/>
            <person name="Patrignani A."/>
            <person name="Gruter S."/>
            <person name="Poveda L."/>
            <person name="Shimizu-Inatsugi R."/>
            <person name="Baeten J."/>
            <person name="Francoijs K.J."/>
            <person name="Nataraja K.N."/>
            <person name="Reddy Y.A.N."/>
            <person name="Phadnis S."/>
            <person name="Ravikumar R.L."/>
            <person name="Schlapbach R."/>
            <person name="Sreeman S.M."/>
            <person name="Shimizu K.K."/>
        </authorList>
    </citation>
    <scope>NUCLEOTIDE SEQUENCE</scope>
</reference>
<dbReference type="CDD" id="cd06171">
    <property type="entry name" value="Sigma70_r4"/>
    <property type="match status" value="1"/>
</dbReference>
<dbReference type="FunFam" id="1.10.10.10:FF:000519">
    <property type="entry name" value="RNA polymerase sigma factor sigA"/>
    <property type="match status" value="1"/>
</dbReference>
<dbReference type="Pfam" id="PF04539">
    <property type="entry name" value="Sigma70_r3"/>
    <property type="match status" value="1"/>
</dbReference>
<organism evidence="8 9">
    <name type="scientific">Eleusine coracana subsp. coracana</name>
    <dbReference type="NCBI Taxonomy" id="191504"/>
    <lineage>
        <taxon>Eukaryota</taxon>
        <taxon>Viridiplantae</taxon>
        <taxon>Streptophyta</taxon>
        <taxon>Embryophyta</taxon>
        <taxon>Tracheophyta</taxon>
        <taxon>Spermatophyta</taxon>
        <taxon>Magnoliopsida</taxon>
        <taxon>Liliopsida</taxon>
        <taxon>Poales</taxon>
        <taxon>Poaceae</taxon>
        <taxon>PACMAD clade</taxon>
        <taxon>Chloridoideae</taxon>
        <taxon>Cynodonteae</taxon>
        <taxon>Eleusininae</taxon>
        <taxon>Eleusine</taxon>
    </lineage>
</organism>
<accession>A0AAV5FYG0</accession>
<dbReference type="InterPro" id="IPR007630">
    <property type="entry name" value="RNA_pol_sigma70_r4"/>
</dbReference>
<dbReference type="InterPro" id="IPR014284">
    <property type="entry name" value="RNA_pol_sigma-70_dom"/>
</dbReference>
<dbReference type="InterPro" id="IPR013324">
    <property type="entry name" value="RNA_pol_sigma_r3/r4-like"/>
</dbReference>
<dbReference type="InterPro" id="IPR007624">
    <property type="entry name" value="RNA_pol_sigma70_r3"/>
</dbReference>
<dbReference type="PANTHER" id="PTHR30603">
    <property type="entry name" value="RNA POLYMERASE SIGMA FACTOR RPO"/>
    <property type="match status" value="1"/>
</dbReference>
<dbReference type="NCBIfam" id="TIGR02937">
    <property type="entry name" value="sigma70-ECF"/>
    <property type="match status" value="1"/>
</dbReference>
<dbReference type="PROSITE" id="PS00715">
    <property type="entry name" value="SIGMA70_1"/>
    <property type="match status" value="1"/>
</dbReference>
<keyword evidence="4" id="KW-0238">DNA-binding</keyword>
<dbReference type="InterPro" id="IPR007627">
    <property type="entry name" value="RNA_pol_sigma70_r2"/>
</dbReference>
<dbReference type="EMBL" id="BQKI01000098">
    <property type="protein sequence ID" value="GJN39585.1"/>
    <property type="molecule type" value="Genomic_DNA"/>
</dbReference>
<evidence type="ECO:0000259" key="7">
    <source>
        <dbReference type="PROSITE" id="PS00715"/>
    </source>
</evidence>
<comment type="similarity">
    <text evidence="1">Belongs to the sigma-70 factor family.</text>
</comment>
<dbReference type="GO" id="GO:0006352">
    <property type="term" value="P:DNA-templated transcription initiation"/>
    <property type="evidence" value="ECO:0007669"/>
    <property type="project" value="InterPro"/>
</dbReference>
<dbReference type="PRINTS" id="PR00046">
    <property type="entry name" value="SIGMA70FCT"/>
</dbReference>
<dbReference type="PANTHER" id="PTHR30603:SF14">
    <property type="entry name" value="RNA POLYMERASE SIGMA FACTOR SIGA"/>
    <property type="match status" value="1"/>
</dbReference>
<gene>
    <name evidence="8" type="primary">gb28711</name>
    <name evidence="8" type="ORF">PR202_gb28711</name>
</gene>
<protein>
    <recommendedName>
        <fullName evidence="7">RNA polymerase sigma-70 domain-containing protein</fullName>
    </recommendedName>
</protein>
<evidence type="ECO:0000256" key="2">
    <source>
        <dbReference type="ARBA" id="ARBA00023015"/>
    </source>
</evidence>
<dbReference type="Proteomes" id="UP001054889">
    <property type="component" value="Unassembled WGS sequence"/>
</dbReference>
<reference evidence="8" key="2">
    <citation type="submission" date="2021-12" db="EMBL/GenBank/DDBJ databases">
        <title>Resequencing data analysis of finger millet.</title>
        <authorList>
            <person name="Hatakeyama M."/>
            <person name="Aluri S."/>
            <person name="Balachadran M.T."/>
            <person name="Sivarajan S.R."/>
            <person name="Poveda L."/>
            <person name="Shimizu-Inatsugi R."/>
            <person name="Schlapbach R."/>
            <person name="Sreeman S.M."/>
            <person name="Shimizu K.K."/>
        </authorList>
    </citation>
    <scope>NUCLEOTIDE SEQUENCE</scope>
</reference>
<dbReference type="InterPro" id="IPR000943">
    <property type="entry name" value="RNA_pol_sigma70"/>
</dbReference>
<evidence type="ECO:0000256" key="4">
    <source>
        <dbReference type="ARBA" id="ARBA00023125"/>
    </source>
</evidence>
<comment type="caution">
    <text evidence="8">The sequence shown here is derived from an EMBL/GenBank/DDBJ whole genome shotgun (WGS) entry which is preliminary data.</text>
</comment>
<dbReference type="InterPro" id="IPR050239">
    <property type="entry name" value="Sigma-70_RNA_pol_init_factors"/>
</dbReference>
<dbReference type="Gene3D" id="1.10.601.10">
    <property type="entry name" value="RNA Polymerase Primary Sigma Factor"/>
    <property type="match status" value="1"/>
</dbReference>
<keyword evidence="2" id="KW-0805">Transcription regulation</keyword>
<evidence type="ECO:0000256" key="5">
    <source>
        <dbReference type="ARBA" id="ARBA00023163"/>
    </source>
</evidence>
<evidence type="ECO:0000256" key="6">
    <source>
        <dbReference type="SAM" id="MobiDB-lite"/>
    </source>
</evidence>
<name>A0AAV5FYG0_ELECO</name>
<sequence>MASLPHASLPPYPHLFHLWLHPAPPWPAVTPWRDTVHSSIVASAASVRSRIRLGNAAGWRQSRFSSFSFGAQQVQWLNYDYRDTQAQVKRRTRMTATPAVIGLSAGNRLLTTSFDLAPPDAAQYPSLQFAQAAPKLTVVVAHRSPSSSSSSSHVGACPAGHARAHAVRALRNHSAPALAPPPPPSPTAADHHSAASAEFESSLEAIVLLQRSMLEKQWELPFEDDMMVGFFADDYDDHGGVVEEEESHQLNKAASVVVARSGVSARQRRMSGRRRGGGGQRRSSSVVTVSPELMQTRNRIYLRGTVSKELLTHKQVVQLSKKIKDGIWLQNQRSKLKEKLGNDPSYKQLAQSLRISAPELRARMRESFLAREMLTMSNLRLVISIAQKYDNLGVELADLIQGGLIGLLRGIEKFDASRGFRISTYVYWWIRQGVSRALAENSKTFRLPTYLHERLIAIRGAKYALEDQGIPPTVENIAESLNISARKVNNATEAVNKVLSLDQQAFPSLNGLPGETLHSYIEDENVANDPWHGFEERYLKEEVNTLINSTLNERERDIIRLYHGIGKQCHTWEDISRQFGLSRERVRQVGLVAMEKLKHAARRKQLDALLKD</sequence>
<feature type="region of interest" description="Disordered" evidence="6">
    <location>
        <begin position="174"/>
        <end position="196"/>
    </location>
</feature>
<evidence type="ECO:0000313" key="8">
    <source>
        <dbReference type="EMBL" id="GJN39585.1"/>
    </source>
</evidence>
<evidence type="ECO:0000256" key="3">
    <source>
        <dbReference type="ARBA" id="ARBA00023082"/>
    </source>
</evidence>
<dbReference type="SUPFAM" id="SSF88946">
    <property type="entry name" value="Sigma2 domain of RNA polymerase sigma factors"/>
    <property type="match status" value="1"/>
</dbReference>
<keyword evidence="5" id="KW-0804">Transcription</keyword>
<dbReference type="Gene3D" id="1.10.10.10">
    <property type="entry name" value="Winged helix-like DNA-binding domain superfamily/Winged helix DNA-binding domain"/>
    <property type="match status" value="2"/>
</dbReference>
<evidence type="ECO:0000256" key="1">
    <source>
        <dbReference type="ARBA" id="ARBA00007788"/>
    </source>
</evidence>
<feature type="domain" description="RNA polymerase sigma-70" evidence="7">
    <location>
        <begin position="398"/>
        <end position="411"/>
    </location>
</feature>
<dbReference type="GO" id="GO:0016987">
    <property type="term" value="F:sigma factor activity"/>
    <property type="evidence" value="ECO:0007669"/>
    <property type="project" value="UniProtKB-KW"/>
</dbReference>
<feature type="compositionally biased region" description="Basic residues" evidence="6">
    <location>
        <begin position="266"/>
        <end position="276"/>
    </location>
</feature>
<dbReference type="SUPFAM" id="SSF88659">
    <property type="entry name" value="Sigma3 and sigma4 domains of RNA polymerase sigma factors"/>
    <property type="match status" value="2"/>
</dbReference>
<dbReference type="AlphaFoldDB" id="A0AAV5FYG0"/>
<dbReference type="GO" id="GO:0003677">
    <property type="term" value="F:DNA binding"/>
    <property type="evidence" value="ECO:0007669"/>
    <property type="project" value="UniProtKB-KW"/>
</dbReference>
<evidence type="ECO:0000313" key="9">
    <source>
        <dbReference type="Proteomes" id="UP001054889"/>
    </source>
</evidence>
<dbReference type="InterPro" id="IPR013325">
    <property type="entry name" value="RNA_pol_sigma_r2"/>
</dbReference>
<feature type="region of interest" description="Disordered" evidence="6">
    <location>
        <begin position="261"/>
        <end position="289"/>
    </location>
</feature>
<keyword evidence="3" id="KW-0731">Sigma factor</keyword>
<keyword evidence="9" id="KW-1185">Reference proteome</keyword>
<proteinExistence type="inferred from homology"/>
<dbReference type="Pfam" id="PF04545">
    <property type="entry name" value="Sigma70_r4"/>
    <property type="match status" value="1"/>
</dbReference>
<dbReference type="InterPro" id="IPR036388">
    <property type="entry name" value="WH-like_DNA-bd_sf"/>
</dbReference>